<proteinExistence type="predicted"/>
<evidence type="ECO:0000313" key="2">
    <source>
        <dbReference type="Proteomes" id="UP000193689"/>
    </source>
</evidence>
<dbReference type="RefSeq" id="XP_040716584.1">
    <property type="nucleotide sequence ID" value="XM_040855845.1"/>
</dbReference>
<dbReference type="EMBL" id="MCFJ01000006">
    <property type="protein sequence ID" value="ORY65432.1"/>
    <property type="molecule type" value="Genomic_DNA"/>
</dbReference>
<dbReference type="InParanoid" id="A0A1Y2E1M6"/>
<dbReference type="GeneID" id="63772057"/>
<dbReference type="Gene3D" id="2.160.20.10">
    <property type="entry name" value="Single-stranded right-handed beta-helix, Pectin lyase-like"/>
    <property type="match status" value="1"/>
</dbReference>
<protein>
    <submittedName>
        <fullName evidence="1">Uncharacterized protein</fullName>
    </submittedName>
</protein>
<name>A0A1Y2E1M6_9PEZI</name>
<comment type="caution">
    <text evidence="1">The sequence shown here is derived from an EMBL/GenBank/DDBJ whole genome shotgun (WGS) entry which is preliminary data.</text>
</comment>
<dbReference type="AlphaFoldDB" id="A0A1Y2E1M6"/>
<organism evidence="1 2">
    <name type="scientific">Pseudomassariella vexata</name>
    <dbReference type="NCBI Taxonomy" id="1141098"/>
    <lineage>
        <taxon>Eukaryota</taxon>
        <taxon>Fungi</taxon>
        <taxon>Dikarya</taxon>
        <taxon>Ascomycota</taxon>
        <taxon>Pezizomycotina</taxon>
        <taxon>Sordariomycetes</taxon>
        <taxon>Xylariomycetidae</taxon>
        <taxon>Amphisphaeriales</taxon>
        <taxon>Pseudomassariaceae</taxon>
        <taxon>Pseudomassariella</taxon>
    </lineage>
</organism>
<gene>
    <name evidence="1" type="ORF">BCR38DRAFT_341128</name>
</gene>
<reference evidence="1 2" key="1">
    <citation type="submission" date="2016-07" db="EMBL/GenBank/DDBJ databases">
        <title>Pervasive Adenine N6-methylation of Active Genes in Fungi.</title>
        <authorList>
            <consortium name="DOE Joint Genome Institute"/>
            <person name="Mondo S.J."/>
            <person name="Dannebaum R.O."/>
            <person name="Kuo R.C."/>
            <person name="Labutti K."/>
            <person name="Haridas S."/>
            <person name="Kuo A."/>
            <person name="Salamov A."/>
            <person name="Ahrendt S.R."/>
            <person name="Lipzen A."/>
            <person name="Sullivan W."/>
            <person name="Andreopoulos W.B."/>
            <person name="Clum A."/>
            <person name="Lindquist E."/>
            <person name="Daum C."/>
            <person name="Ramamoorthy G.K."/>
            <person name="Gryganskyi A."/>
            <person name="Culley D."/>
            <person name="Magnuson J.K."/>
            <person name="James T.Y."/>
            <person name="O'Malley M.A."/>
            <person name="Stajich J.E."/>
            <person name="Spatafora J.W."/>
            <person name="Visel A."/>
            <person name="Grigoriev I.V."/>
        </authorList>
    </citation>
    <scope>NUCLEOTIDE SEQUENCE [LARGE SCALE GENOMIC DNA]</scope>
    <source>
        <strain evidence="1 2">CBS 129021</strain>
    </source>
</reference>
<accession>A0A1Y2E1M6</accession>
<dbReference type="Proteomes" id="UP000193689">
    <property type="component" value="Unassembled WGS sequence"/>
</dbReference>
<evidence type="ECO:0000313" key="1">
    <source>
        <dbReference type="EMBL" id="ORY65432.1"/>
    </source>
</evidence>
<keyword evidence="2" id="KW-1185">Reference proteome</keyword>
<sequence>KVGEPGNEDTTDIVYVLFTVKRTTGGAIMMEKNVHESSQGSAGIWDLHIRIGGGISTDLDVANCQKFGHNKACMCASLLLHVTS</sequence>
<feature type="non-terminal residue" evidence="1">
    <location>
        <position position="1"/>
    </location>
</feature>
<dbReference type="InterPro" id="IPR012334">
    <property type="entry name" value="Pectin_lyas_fold"/>
</dbReference>
<dbReference type="STRING" id="1141098.A0A1Y2E1M6"/>
<dbReference type="OrthoDB" id="1046782at2759"/>